<keyword evidence="1" id="KW-1133">Transmembrane helix</keyword>
<reference evidence="2" key="1">
    <citation type="submission" date="2024-04" db="UniProtKB">
        <authorList>
            <consortium name="EnsemblMetazoa"/>
        </authorList>
    </citation>
    <scope>IDENTIFICATION</scope>
    <source>
        <strain evidence="2">EBRO</strain>
    </source>
</reference>
<evidence type="ECO:0000313" key="2">
    <source>
        <dbReference type="EnsemblMetazoa" id="ENSAATROPP001385"/>
    </source>
</evidence>
<name>A0AAG5CRC7_ANOAO</name>
<keyword evidence="1" id="KW-0472">Membrane</keyword>
<feature type="transmembrane region" description="Helical" evidence="1">
    <location>
        <begin position="61"/>
        <end position="78"/>
    </location>
</feature>
<keyword evidence="3" id="KW-1185">Reference proteome</keyword>
<evidence type="ECO:0000313" key="3">
    <source>
        <dbReference type="Proteomes" id="UP000075880"/>
    </source>
</evidence>
<sequence length="95" mass="11120">KLRKFFFKEHITITVYPIFLLHSIKISSFKKCLNLSLQFQSVGEVYSLINYSFFTESLRQIFGLFLIITLLVCAFEGLPVPDHAKIRIHVPIKHH</sequence>
<evidence type="ECO:0000256" key="1">
    <source>
        <dbReference type="SAM" id="Phobius"/>
    </source>
</evidence>
<dbReference type="AlphaFoldDB" id="A0AAG5CRC7"/>
<dbReference type="Proteomes" id="UP000075880">
    <property type="component" value="Unassembled WGS sequence"/>
</dbReference>
<accession>A0AAG5CRC7</accession>
<keyword evidence="1" id="KW-0812">Transmembrane</keyword>
<proteinExistence type="predicted"/>
<organism evidence="2 3">
    <name type="scientific">Anopheles atroparvus</name>
    <name type="common">European mosquito</name>
    <dbReference type="NCBI Taxonomy" id="41427"/>
    <lineage>
        <taxon>Eukaryota</taxon>
        <taxon>Metazoa</taxon>
        <taxon>Ecdysozoa</taxon>
        <taxon>Arthropoda</taxon>
        <taxon>Hexapoda</taxon>
        <taxon>Insecta</taxon>
        <taxon>Pterygota</taxon>
        <taxon>Neoptera</taxon>
        <taxon>Endopterygota</taxon>
        <taxon>Diptera</taxon>
        <taxon>Nematocera</taxon>
        <taxon>Culicoidea</taxon>
        <taxon>Culicidae</taxon>
        <taxon>Anophelinae</taxon>
        <taxon>Anopheles</taxon>
    </lineage>
</organism>
<dbReference type="EnsemblMetazoa" id="ENSAATROPT001439">
    <property type="protein sequence ID" value="ENSAATROPP001385"/>
    <property type="gene ID" value="ENSAATROPG001140"/>
</dbReference>
<protein>
    <submittedName>
        <fullName evidence="2">Uncharacterized protein</fullName>
    </submittedName>
</protein>